<feature type="region of interest" description="Disordered" evidence="3">
    <location>
        <begin position="238"/>
        <end position="265"/>
    </location>
</feature>
<name>A0A8C2ZH41_CYCLU</name>
<dbReference type="PROSITE" id="PS50001">
    <property type="entry name" value="SH2"/>
    <property type="match status" value="1"/>
</dbReference>
<proteinExistence type="predicted"/>
<dbReference type="Gene3D" id="3.30.505.10">
    <property type="entry name" value="SH2 domain"/>
    <property type="match status" value="1"/>
</dbReference>
<feature type="region of interest" description="Disordered" evidence="3">
    <location>
        <begin position="141"/>
        <end position="173"/>
    </location>
</feature>
<dbReference type="GO" id="GO:0005737">
    <property type="term" value="C:cytoplasm"/>
    <property type="evidence" value="ECO:0007669"/>
    <property type="project" value="TreeGrafter"/>
</dbReference>
<evidence type="ECO:0000256" key="1">
    <source>
        <dbReference type="ARBA" id="ARBA00022999"/>
    </source>
</evidence>
<dbReference type="SMART" id="SM00252">
    <property type="entry name" value="SH2"/>
    <property type="match status" value="1"/>
</dbReference>
<dbReference type="OrthoDB" id="67310at2759"/>
<evidence type="ECO:0000256" key="3">
    <source>
        <dbReference type="SAM" id="MobiDB-lite"/>
    </source>
</evidence>
<feature type="domain" description="SH2" evidence="4">
    <location>
        <begin position="29"/>
        <end position="120"/>
    </location>
</feature>
<keyword evidence="6" id="KW-1185">Reference proteome</keyword>
<dbReference type="AlphaFoldDB" id="A0A8C2ZH41"/>
<dbReference type="Pfam" id="PF00017">
    <property type="entry name" value="SH2"/>
    <property type="match status" value="1"/>
</dbReference>
<dbReference type="Ensembl" id="ENSCLMT00005028521.1">
    <property type="protein sequence ID" value="ENSCLMP00005027342.1"/>
    <property type="gene ID" value="ENSCLMG00005013329.1"/>
</dbReference>
<dbReference type="GeneTree" id="ENSGT00940000161678"/>
<dbReference type="RefSeq" id="XP_034386881.1">
    <property type="nucleotide sequence ID" value="XM_034530990.1"/>
</dbReference>
<gene>
    <name evidence="5" type="primary">hsh2d</name>
</gene>
<dbReference type="InterPro" id="IPR036860">
    <property type="entry name" value="SH2_dom_sf"/>
</dbReference>
<reference evidence="5" key="1">
    <citation type="submission" date="2025-08" db="UniProtKB">
        <authorList>
            <consortium name="Ensembl"/>
        </authorList>
    </citation>
    <scope>IDENTIFICATION</scope>
</reference>
<dbReference type="PANTHER" id="PTHR14388:SF3">
    <property type="entry name" value="HEMATOPOIETIC SH2 DOMAIN-CONTAINING PROTEIN"/>
    <property type="match status" value="1"/>
</dbReference>
<organism evidence="5 6">
    <name type="scientific">Cyclopterus lumpus</name>
    <name type="common">Lumpsucker</name>
    <dbReference type="NCBI Taxonomy" id="8103"/>
    <lineage>
        <taxon>Eukaryota</taxon>
        <taxon>Metazoa</taxon>
        <taxon>Chordata</taxon>
        <taxon>Craniata</taxon>
        <taxon>Vertebrata</taxon>
        <taxon>Euteleostomi</taxon>
        <taxon>Actinopterygii</taxon>
        <taxon>Neopterygii</taxon>
        <taxon>Teleostei</taxon>
        <taxon>Neoteleostei</taxon>
        <taxon>Acanthomorphata</taxon>
        <taxon>Eupercaria</taxon>
        <taxon>Perciformes</taxon>
        <taxon>Cottioidei</taxon>
        <taxon>Cottales</taxon>
        <taxon>Cyclopteridae</taxon>
        <taxon>Cyclopterus</taxon>
    </lineage>
</organism>
<dbReference type="SUPFAM" id="SSF55550">
    <property type="entry name" value="SH2 domain"/>
    <property type="match status" value="1"/>
</dbReference>
<feature type="compositionally biased region" description="Polar residues" evidence="3">
    <location>
        <begin position="251"/>
        <end position="265"/>
    </location>
</feature>
<dbReference type="Proteomes" id="UP000694565">
    <property type="component" value="Unplaced"/>
</dbReference>
<dbReference type="PRINTS" id="PR00401">
    <property type="entry name" value="SH2DOMAIN"/>
</dbReference>
<sequence length="347" mass="39494">MSCLEHDAITWFTESQLQLVIRNGNIPKWFHGIISRKVAEELLVSRPPGYFLIRVSESRIGYSLSYRAEDRCKHFMIDASEDGHYVIVGENRRHRCLQDMVDFHKRTPIQPFSEVLTLPCGQTFDDKTDYAELLFPQRHPNPNTSWLPTNSLHGSVGHPSSQKESPPALPYRPNNLDQLYHLYPNLEEEHPFCPLPPLLVTRKRLTADNPPSNHPPQVPARTSVPPLKQNQACIRTVSEGRPTPTAEQPLGGNNQPARNQEAKSSVVSNLKNLRKKFQKKRSMSQEYAEIDMETTERSGNAGNEYQFITGQQTSNAQPFSYTYTNVTLTDGELPYEYRPPPPFAPGF</sequence>
<dbReference type="InterPro" id="IPR000980">
    <property type="entry name" value="SH2"/>
</dbReference>
<evidence type="ECO:0000313" key="6">
    <source>
        <dbReference type="Proteomes" id="UP000694565"/>
    </source>
</evidence>
<dbReference type="PANTHER" id="PTHR14388">
    <property type="entry name" value="T CELL-SPECIFIC ADAPTER PROTEIN TSAD"/>
    <property type="match status" value="1"/>
</dbReference>
<evidence type="ECO:0000256" key="2">
    <source>
        <dbReference type="PROSITE-ProRule" id="PRU00191"/>
    </source>
</evidence>
<dbReference type="GeneID" id="117729690"/>
<evidence type="ECO:0000259" key="4">
    <source>
        <dbReference type="PROSITE" id="PS50001"/>
    </source>
</evidence>
<accession>A0A8C2ZH41</accession>
<protein>
    <submittedName>
        <fullName evidence="5">Hematopoietic SH2 domain containing</fullName>
    </submittedName>
</protein>
<feature type="compositionally biased region" description="Polar residues" evidence="3">
    <location>
        <begin position="141"/>
        <end position="164"/>
    </location>
</feature>
<evidence type="ECO:0000313" key="5">
    <source>
        <dbReference type="Ensembl" id="ENSCLMP00005027342.1"/>
    </source>
</evidence>
<reference evidence="5" key="2">
    <citation type="submission" date="2025-09" db="UniProtKB">
        <authorList>
            <consortium name="Ensembl"/>
        </authorList>
    </citation>
    <scope>IDENTIFICATION</scope>
</reference>
<keyword evidence="1 2" id="KW-0727">SH2 domain</keyword>
<feature type="region of interest" description="Disordered" evidence="3">
    <location>
        <begin position="205"/>
        <end position="224"/>
    </location>
</feature>